<dbReference type="PANTHER" id="PTHR22748">
    <property type="entry name" value="AP ENDONUCLEASE"/>
    <property type="match status" value="1"/>
</dbReference>
<evidence type="ECO:0000256" key="5">
    <source>
        <dbReference type="PIRSR" id="PIRSR604808-1"/>
    </source>
</evidence>
<feature type="active site" description="Proton acceptor" evidence="5">
    <location>
        <position position="256"/>
    </location>
</feature>
<sequence>MHQAHGPRTRRGIGGHLQVTTGLASAAHKWQDVNQILRTNKIGGIWLQETHLMNTAAETLNTQFEGKIQIFNTPDKTNPAGVAGTAVVLNCRLTRWEKVTEELIILGRALMVSLPWRDTDKMIRILSVYALNCDEEIATFWTTLRTTFTGQNPKPKPNIVLGDFNNVEEATDCLPPRPDPNTKIKELRNLKTALNIIDGWRDEHPTELAYTWKPSQSQLTQNRCSRSRIDRIYISQELYPNTCDWNIEENTIGSDHQRPVATIYDPGSAEQGEGRWGMPTDLARNKTVLREIAQSTVEILREARRCTGDQRTDTENPQSKLEAFKDVVVEKIHKIAKLRVSKTKQRIEDLRRQRDHILN</sequence>
<dbReference type="SUPFAM" id="SSF56219">
    <property type="entry name" value="DNase I-like"/>
    <property type="match status" value="1"/>
</dbReference>
<evidence type="ECO:0000313" key="9">
    <source>
        <dbReference type="EMBL" id="TFK20861.1"/>
    </source>
</evidence>
<dbReference type="GO" id="GO:0003906">
    <property type="term" value="F:DNA-(apurinic or apyrimidinic site) endonuclease activity"/>
    <property type="evidence" value="ECO:0007669"/>
    <property type="project" value="TreeGrafter"/>
</dbReference>
<evidence type="ECO:0000313" key="10">
    <source>
        <dbReference type="Proteomes" id="UP000307440"/>
    </source>
</evidence>
<evidence type="ECO:0000256" key="2">
    <source>
        <dbReference type="ARBA" id="ARBA00022723"/>
    </source>
</evidence>
<gene>
    <name evidence="9" type="ORF">FA15DRAFT_598962</name>
</gene>
<evidence type="ECO:0000256" key="7">
    <source>
        <dbReference type="PIRSR" id="PIRSR604808-3"/>
    </source>
</evidence>
<dbReference type="Pfam" id="PF03372">
    <property type="entry name" value="Exo_endo_phos"/>
    <property type="match status" value="1"/>
</dbReference>
<feature type="site" description="Interaction with DNA substrate" evidence="7">
    <location>
        <position position="256"/>
    </location>
</feature>
<dbReference type="InterPro" id="IPR036691">
    <property type="entry name" value="Endo/exonu/phosph_ase_sf"/>
</dbReference>
<accession>A0A5C3KKI3</accession>
<feature type="binding site" evidence="6">
    <location>
        <position position="49"/>
    </location>
    <ligand>
        <name>Mg(2+)</name>
        <dbReference type="ChEBI" id="CHEBI:18420"/>
        <label>1</label>
    </ligand>
</feature>
<dbReference type="InterPro" id="IPR004808">
    <property type="entry name" value="AP_endonuc_1"/>
</dbReference>
<reference evidence="9 10" key="1">
    <citation type="journal article" date="2019" name="Nat. Ecol. Evol.">
        <title>Megaphylogeny resolves global patterns of mushroom evolution.</title>
        <authorList>
            <person name="Varga T."/>
            <person name="Krizsan K."/>
            <person name="Foldi C."/>
            <person name="Dima B."/>
            <person name="Sanchez-Garcia M."/>
            <person name="Sanchez-Ramirez S."/>
            <person name="Szollosi G.J."/>
            <person name="Szarkandi J.G."/>
            <person name="Papp V."/>
            <person name="Albert L."/>
            <person name="Andreopoulos W."/>
            <person name="Angelini C."/>
            <person name="Antonin V."/>
            <person name="Barry K.W."/>
            <person name="Bougher N.L."/>
            <person name="Buchanan P."/>
            <person name="Buyck B."/>
            <person name="Bense V."/>
            <person name="Catcheside P."/>
            <person name="Chovatia M."/>
            <person name="Cooper J."/>
            <person name="Damon W."/>
            <person name="Desjardin D."/>
            <person name="Finy P."/>
            <person name="Geml J."/>
            <person name="Haridas S."/>
            <person name="Hughes K."/>
            <person name="Justo A."/>
            <person name="Karasinski D."/>
            <person name="Kautmanova I."/>
            <person name="Kiss B."/>
            <person name="Kocsube S."/>
            <person name="Kotiranta H."/>
            <person name="LaButti K.M."/>
            <person name="Lechner B.E."/>
            <person name="Liimatainen K."/>
            <person name="Lipzen A."/>
            <person name="Lukacs Z."/>
            <person name="Mihaltcheva S."/>
            <person name="Morgado L.N."/>
            <person name="Niskanen T."/>
            <person name="Noordeloos M.E."/>
            <person name="Ohm R.A."/>
            <person name="Ortiz-Santana B."/>
            <person name="Ovrebo C."/>
            <person name="Racz N."/>
            <person name="Riley R."/>
            <person name="Savchenko A."/>
            <person name="Shiryaev A."/>
            <person name="Soop K."/>
            <person name="Spirin V."/>
            <person name="Szebenyi C."/>
            <person name="Tomsovsky M."/>
            <person name="Tulloss R.E."/>
            <person name="Uehling J."/>
            <person name="Grigoriev I.V."/>
            <person name="Vagvolgyi C."/>
            <person name="Papp T."/>
            <person name="Martin F.M."/>
            <person name="Miettinen O."/>
            <person name="Hibbett D.S."/>
            <person name="Nagy L.G."/>
        </authorList>
    </citation>
    <scope>NUCLEOTIDE SEQUENCE [LARGE SCALE GENOMIC DNA]</scope>
    <source>
        <strain evidence="9 10">CBS 121175</strain>
    </source>
</reference>
<dbReference type="GO" id="GO:0006284">
    <property type="term" value="P:base-excision repair"/>
    <property type="evidence" value="ECO:0007669"/>
    <property type="project" value="TreeGrafter"/>
</dbReference>
<organism evidence="9 10">
    <name type="scientific">Coprinopsis marcescibilis</name>
    <name type="common">Agaric fungus</name>
    <name type="synonym">Psathyrella marcescibilis</name>
    <dbReference type="NCBI Taxonomy" id="230819"/>
    <lineage>
        <taxon>Eukaryota</taxon>
        <taxon>Fungi</taxon>
        <taxon>Dikarya</taxon>
        <taxon>Basidiomycota</taxon>
        <taxon>Agaricomycotina</taxon>
        <taxon>Agaricomycetes</taxon>
        <taxon>Agaricomycetidae</taxon>
        <taxon>Agaricales</taxon>
        <taxon>Agaricineae</taxon>
        <taxon>Psathyrellaceae</taxon>
        <taxon>Coprinopsis</taxon>
    </lineage>
</organism>
<dbReference type="InterPro" id="IPR005135">
    <property type="entry name" value="Endo/exonuclease/phosphatase"/>
</dbReference>
<feature type="active site" description="Proton donor/acceptor" evidence="5">
    <location>
        <position position="163"/>
    </location>
</feature>
<dbReference type="OrthoDB" id="3047174at2759"/>
<dbReference type="EMBL" id="ML210285">
    <property type="protein sequence ID" value="TFK20861.1"/>
    <property type="molecule type" value="Genomic_DNA"/>
</dbReference>
<evidence type="ECO:0000259" key="8">
    <source>
        <dbReference type="Pfam" id="PF03372"/>
    </source>
</evidence>
<name>A0A5C3KKI3_COPMA</name>
<feature type="binding site" evidence="6">
    <location>
        <position position="165"/>
    </location>
    <ligand>
        <name>Mg(2+)</name>
        <dbReference type="ChEBI" id="CHEBI:18420"/>
        <label>1</label>
    </ligand>
</feature>
<dbReference type="AlphaFoldDB" id="A0A5C3KKI3"/>
<dbReference type="Proteomes" id="UP000307440">
    <property type="component" value="Unassembled WGS sequence"/>
</dbReference>
<keyword evidence="4 6" id="KW-0460">Magnesium</keyword>
<keyword evidence="6" id="KW-0464">Manganese</keyword>
<evidence type="ECO:0000256" key="6">
    <source>
        <dbReference type="PIRSR" id="PIRSR604808-2"/>
    </source>
</evidence>
<evidence type="ECO:0000256" key="3">
    <source>
        <dbReference type="ARBA" id="ARBA00022801"/>
    </source>
</evidence>
<evidence type="ECO:0000256" key="1">
    <source>
        <dbReference type="ARBA" id="ARBA00007092"/>
    </source>
</evidence>
<comment type="cofactor">
    <cofactor evidence="6">
        <name>Mg(2+)</name>
        <dbReference type="ChEBI" id="CHEBI:18420"/>
    </cofactor>
    <cofactor evidence="6">
        <name>Mn(2+)</name>
        <dbReference type="ChEBI" id="CHEBI:29035"/>
    </cofactor>
    <text evidence="6">Probably binds two magnesium or manganese ions per subunit.</text>
</comment>
<comment type="similarity">
    <text evidence="1">Belongs to the DNA repair enzymes AP/ExoA family.</text>
</comment>
<feature type="active site" evidence="5">
    <location>
        <position position="129"/>
    </location>
</feature>
<dbReference type="GO" id="GO:0005634">
    <property type="term" value="C:nucleus"/>
    <property type="evidence" value="ECO:0007669"/>
    <property type="project" value="TreeGrafter"/>
</dbReference>
<dbReference type="GO" id="GO:0008311">
    <property type="term" value="F:double-stranded DNA 3'-5' DNA exonuclease activity"/>
    <property type="evidence" value="ECO:0007669"/>
    <property type="project" value="TreeGrafter"/>
</dbReference>
<dbReference type="GO" id="GO:0008081">
    <property type="term" value="F:phosphoric diester hydrolase activity"/>
    <property type="evidence" value="ECO:0007669"/>
    <property type="project" value="TreeGrafter"/>
</dbReference>
<feature type="non-terminal residue" evidence="9">
    <location>
        <position position="359"/>
    </location>
</feature>
<feature type="binding site" evidence="6">
    <location>
        <position position="163"/>
    </location>
    <ligand>
        <name>Mg(2+)</name>
        <dbReference type="ChEBI" id="CHEBI:18420"/>
        <label>1</label>
    </ligand>
</feature>
<keyword evidence="2 6" id="KW-0479">Metal-binding</keyword>
<dbReference type="STRING" id="230819.A0A5C3KKI3"/>
<feature type="site" description="Important for catalytic activity" evidence="7">
    <location>
        <position position="230"/>
    </location>
</feature>
<feature type="binding site" evidence="6">
    <location>
        <position position="256"/>
    </location>
    <ligand>
        <name>Mg(2+)</name>
        <dbReference type="ChEBI" id="CHEBI:18420"/>
        <label>1</label>
    </ligand>
</feature>
<feature type="domain" description="Endonuclease/exonuclease/phosphatase" evidence="8">
    <location>
        <begin position="80"/>
        <end position="256"/>
    </location>
</feature>
<evidence type="ECO:0000256" key="4">
    <source>
        <dbReference type="ARBA" id="ARBA00022842"/>
    </source>
</evidence>
<dbReference type="PANTHER" id="PTHR22748:SF6">
    <property type="entry name" value="DNA-(APURINIC OR APYRIMIDINIC SITE) ENDONUCLEASE"/>
    <property type="match status" value="1"/>
</dbReference>
<proteinExistence type="inferred from homology"/>
<dbReference type="GO" id="GO:0046872">
    <property type="term" value="F:metal ion binding"/>
    <property type="evidence" value="ECO:0007669"/>
    <property type="project" value="UniProtKB-KW"/>
</dbReference>
<feature type="site" description="Transition state stabilizer" evidence="7">
    <location>
        <position position="165"/>
    </location>
</feature>
<keyword evidence="3" id="KW-0378">Hydrolase</keyword>
<dbReference type="Gene3D" id="3.60.10.10">
    <property type="entry name" value="Endonuclease/exonuclease/phosphatase"/>
    <property type="match status" value="1"/>
</dbReference>
<protein>
    <submittedName>
        <fullName evidence="9">DNase I-like protein</fullName>
    </submittedName>
</protein>
<keyword evidence="10" id="KW-1185">Reference proteome</keyword>
<feature type="binding site" evidence="6">
    <location>
        <position position="255"/>
    </location>
    <ligand>
        <name>Mg(2+)</name>
        <dbReference type="ChEBI" id="CHEBI:18420"/>
        <label>1</label>
    </ligand>
</feature>